<reference evidence="2 3" key="1">
    <citation type="submission" date="2017-03" db="EMBL/GenBank/DDBJ databases">
        <title>Genomes of endolithic fungi from Antarctica.</title>
        <authorList>
            <person name="Coleine C."/>
            <person name="Masonjones S."/>
            <person name="Stajich J.E."/>
        </authorList>
    </citation>
    <scope>NUCLEOTIDE SEQUENCE [LARGE SCALE GENOMIC DNA]</scope>
    <source>
        <strain evidence="2 3">CCFEE 5311</strain>
    </source>
</reference>
<dbReference type="Proteomes" id="UP000310066">
    <property type="component" value="Unassembled WGS sequence"/>
</dbReference>
<gene>
    <name evidence="2" type="ORF">B0A54_04934</name>
</gene>
<accession>A0A4U0V672</accession>
<feature type="region of interest" description="Disordered" evidence="1">
    <location>
        <begin position="368"/>
        <end position="413"/>
    </location>
</feature>
<sequence>MAALKITKEEGSEDDRFYLLESHVHSQRVRIDDNGREYIACPVVSREVSKETWWISPATHEKWVRIGMYQVTHRKVHGRRMNDEVEMFGMEDGKETESLQQDLLELGLTVRSHIPEPTKRPSLLLHNTRSKPIPKPNDDDDDDDDEEARKKSHLTHSTALLKSAIATHELTTHRPTPFALLANAGSTDPHTCRPRILIAVLQETQFRDFFQRGYEDFKSNGCSYRVFGTYCRGEVGWVCGDEEFGGYFPRREGGGGGGDGGLECRWWDDAALVEADERARERRLRRREKGERQRRGGEGGLELVGEVGVEVHDGASTEAKKERARAKRKARAARRKAREAASGFTVLVESPSDDGEEDARYSVWSIAAGSKKRAKSARNKASVPRSLADGSPGLGAKGMESSSASSSDEDLDRAELAKELAKLMVGANTQVLVAYPKSDD</sequence>
<name>A0A4U0V672_9PEZI</name>
<comment type="caution">
    <text evidence="2">The sequence shown here is derived from an EMBL/GenBank/DDBJ whole genome shotgun (WGS) entry which is preliminary data.</text>
</comment>
<organism evidence="2 3">
    <name type="scientific">Friedmanniomyces endolithicus</name>
    <dbReference type="NCBI Taxonomy" id="329885"/>
    <lineage>
        <taxon>Eukaryota</taxon>
        <taxon>Fungi</taxon>
        <taxon>Dikarya</taxon>
        <taxon>Ascomycota</taxon>
        <taxon>Pezizomycotina</taxon>
        <taxon>Dothideomycetes</taxon>
        <taxon>Dothideomycetidae</taxon>
        <taxon>Mycosphaerellales</taxon>
        <taxon>Teratosphaeriaceae</taxon>
        <taxon>Friedmanniomyces</taxon>
    </lineage>
</organism>
<evidence type="ECO:0000256" key="1">
    <source>
        <dbReference type="SAM" id="MobiDB-lite"/>
    </source>
</evidence>
<dbReference type="AlphaFoldDB" id="A0A4U0V672"/>
<dbReference type="EMBL" id="NAJP01000016">
    <property type="protein sequence ID" value="TKA44167.1"/>
    <property type="molecule type" value="Genomic_DNA"/>
</dbReference>
<feature type="region of interest" description="Disordered" evidence="1">
    <location>
        <begin position="115"/>
        <end position="154"/>
    </location>
</feature>
<evidence type="ECO:0000313" key="2">
    <source>
        <dbReference type="EMBL" id="TKA44167.1"/>
    </source>
</evidence>
<dbReference type="OrthoDB" id="3916525at2759"/>
<protein>
    <submittedName>
        <fullName evidence="2">Uncharacterized protein</fullName>
    </submittedName>
</protein>
<evidence type="ECO:0000313" key="3">
    <source>
        <dbReference type="Proteomes" id="UP000310066"/>
    </source>
</evidence>
<proteinExistence type="predicted"/>
<feature type="compositionally biased region" description="Basic residues" evidence="1">
    <location>
        <begin position="322"/>
        <end position="336"/>
    </location>
</feature>
<feature type="region of interest" description="Disordered" evidence="1">
    <location>
        <begin position="313"/>
        <end position="336"/>
    </location>
</feature>